<organism evidence="1 2">
    <name type="scientific">Ricinus communis</name>
    <name type="common">Castor bean</name>
    <dbReference type="NCBI Taxonomy" id="3988"/>
    <lineage>
        <taxon>Eukaryota</taxon>
        <taxon>Viridiplantae</taxon>
        <taxon>Streptophyta</taxon>
        <taxon>Embryophyta</taxon>
        <taxon>Tracheophyta</taxon>
        <taxon>Spermatophyta</taxon>
        <taxon>Magnoliopsida</taxon>
        <taxon>eudicotyledons</taxon>
        <taxon>Gunneridae</taxon>
        <taxon>Pentapetalae</taxon>
        <taxon>rosids</taxon>
        <taxon>fabids</taxon>
        <taxon>Malpighiales</taxon>
        <taxon>Euphorbiaceae</taxon>
        <taxon>Acalyphoideae</taxon>
        <taxon>Acalypheae</taxon>
        <taxon>Ricinus</taxon>
    </lineage>
</organism>
<name>B9TGA9_RICCO</name>
<keyword evidence="2" id="KW-1185">Reference proteome</keyword>
<gene>
    <name evidence="1" type="ORF">RCOM_1951930</name>
</gene>
<accession>B9TGA9</accession>
<evidence type="ECO:0000313" key="2">
    <source>
        <dbReference type="Proteomes" id="UP000008311"/>
    </source>
</evidence>
<sequence length="322" mass="35205">MLEKIAGRRRKLFEGARADRKPARCPWVGEAEGGNFCGSAAAARRRFRHDAEADALACHLADAFECPYPHPHFQSAAEPGRLRVDVILQRSAGKSDEMLMQDLRESDLLCRCQRMIARYHHHQPVDREGSQCQAGGIGRVRQDTDLGQPDRNGPGDLDALALLEIDVRSRVSGHPFGKARRQVFDNRRGVGEKPDGCAQAACVLAKLAAHLRELPLDQPGMMGQCLTGGRRTHAASPALQKPYAAICLHVTQPLAGGRQRKPDIGRSMRDAAGIDDGEEKAKVGQIEAHDVQITACPVFGIAEGWLRIIRIVPVFVSATERA</sequence>
<dbReference type="AlphaFoldDB" id="B9TGA9"/>
<reference evidence="2" key="1">
    <citation type="journal article" date="2010" name="Nat. Biotechnol.">
        <title>Draft genome sequence of the oilseed species Ricinus communis.</title>
        <authorList>
            <person name="Chan A.P."/>
            <person name="Crabtree J."/>
            <person name="Zhao Q."/>
            <person name="Lorenzi H."/>
            <person name="Orvis J."/>
            <person name="Puiu D."/>
            <person name="Melake-Berhan A."/>
            <person name="Jones K.M."/>
            <person name="Redman J."/>
            <person name="Chen G."/>
            <person name="Cahoon E.B."/>
            <person name="Gedil M."/>
            <person name="Stanke M."/>
            <person name="Haas B.J."/>
            <person name="Wortman J.R."/>
            <person name="Fraser-Liggett C.M."/>
            <person name="Ravel J."/>
            <person name="Rabinowicz P.D."/>
        </authorList>
    </citation>
    <scope>NUCLEOTIDE SEQUENCE [LARGE SCALE GENOMIC DNA]</scope>
    <source>
        <strain evidence="2">cv. Hale</strain>
    </source>
</reference>
<evidence type="ECO:0000313" key="1">
    <source>
        <dbReference type="EMBL" id="EEF25104.1"/>
    </source>
</evidence>
<dbReference type="InParanoid" id="B9TGA9"/>
<dbReference type="EMBL" id="EQ980526">
    <property type="protein sequence ID" value="EEF25104.1"/>
    <property type="molecule type" value="Genomic_DNA"/>
</dbReference>
<protein>
    <submittedName>
        <fullName evidence="1">Uncharacterized protein</fullName>
    </submittedName>
</protein>
<dbReference type="Proteomes" id="UP000008311">
    <property type="component" value="Unassembled WGS sequence"/>
</dbReference>
<proteinExistence type="predicted"/>